<accession>A0A812KK74</accession>
<name>A0A812KK74_9DINO</name>
<feature type="region of interest" description="Disordered" evidence="1">
    <location>
        <begin position="97"/>
        <end position="116"/>
    </location>
</feature>
<sequence>MELPYVPGLLIRPLHDIVRCETGTTPEKPSAQTAAPPTFFFPAMTLTCLEGVNSLLREAAGCVATTAWAWDLTPEDCRPENIAPLMGSNWQKNRQTLCSEAQEGSDEAKESDPESMVEVIYDPDWDVYYDPETHEYYELIEEELQK</sequence>
<dbReference type="AlphaFoldDB" id="A0A812KK74"/>
<protein>
    <submittedName>
        <fullName evidence="2">Uncharacterized protein</fullName>
    </submittedName>
</protein>
<keyword evidence="3" id="KW-1185">Reference proteome</keyword>
<evidence type="ECO:0000313" key="3">
    <source>
        <dbReference type="Proteomes" id="UP000604046"/>
    </source>
</evidence>
<dbReference type="Proteomes" id="UP000604046">
    <property type="component" value="Unassembled WGS sequence"/>
</dbReference>
<comment type="caution">
    <text evidence="2">The sequence shown here is derived from an EMBL/GenBank/DDBJ whole genome shotgun (WGS) entry which is preliminary data.</text>
</comment>
<organism evidence="2 3">
    <name type="scientific">Symbiodinium natans</name>
    <dbReference type="NCBI Taxonomy" id="878477"/>
    <lineage>
        <taxon>Eukaryota</taxon>
        <taxon>Sar</taxon>
        <taxon>Alveolata</taxon>
        <taxon>Dinophyceae</taxon>
        <taxon>Suessiales</taxon>
        <taxon>Symbiodiniaceae</taxon>
        <taxon>Symbiodinium</taxon>
    </lineage>
</organism>
<evidence type="ECO:0000256" key="1">
    <source>
        <dbReference type="SAM" id="MobiDB-lite"/>
    </source>
</evidence>
<gene>
    <name evidence="2" type="ORF">SNAT2548_LOCUS9139</name>
</gene>
<reference evidence="2" key="1">
    <citation type="submission" date="2021-02" db="EMBL/GenBank/DDBJ databases">
        <authorList>
            <person name="Dougan E. K."/>
            <person name="Rhodes N."/>
            <person name="Thang M."/>
            <person name="Chan C."/>
        </authorList>
    </citation>
    <scope>NUCLEOTIDE SEQUENCE</scope>
</reference>
<dbReference type="EMBL" id="CAJNDS010000702">
    <property type="protein sequence ID" value="CAE7228794.1"/>
    <property type="molecule type" value="Genomic_DNA"/>
</dbReference>
<proteinExistence type="predicted"/>
<evidence type="ECO:0000313" key="2">
    <source>
        <dbReference type="EMBL" id="CAE7228794.1"/>
    </source>
</evidence>